<protein>
    <submittedName>
        <fullName evidence="1">Uncharacterized protein</fullName>
    </submittedName>
</protein>
<sequence length="73" mass="8339">MSASVVSLCQAWIRLKNVVGATCPDHVFEGRTTNLAALQKTRRFSPYFPKPFMKQQNHSSQEMIYCPMECNLT</sequence>
<reference evidence="1 2" key="1">
    <citation type="submission" date="2020-02" db="EMBL/GenBank/DDBJ databases">
        <authorList>
            <person name="Ferguson B K."/>
        </authorList>
    </citation>
    <scope>NUCLEOTIDE SEQUENCE [LARGE SCALE GENOMIC DNA]</scope>
</reference>
<dbReference type="EMBL" id="CADCXU010011329">
    <property type="protein sequence ID" value="CAB0001724.1"/>
    <property type="molecule type" value="Genomic_DNA"/>
</dbReference>
<accession>A0A6H5GE17</accession>
<gene>
    <name evidence="1" type="ORF">NTEN_LOCUS7511</name>
</gene>
<evidence type="ECO:0000313" key="1">
    <source>
        <dbReference type="EMBL" id="CAB0001724.1"/>
    </source>
</evidence>
<name>A0A6H5GE17_9HEMI</name>
<organism evidence="1 2">
    <name type="scientific">Nesidiocoris tenuis</name>
    <dbReference type="NCBI Taxonomy" id="355587"/>
    <lineage>
        <taxon>Eukaryota</taxon>
        <taxon>Metazoa</taxon>
        <taxon>Ecdysozoa</taxon>
        <taxon>Arthropoda</taxon>
        <taxon>Hexapoda</taxon>
        <taxon>Insecta</taxon>
        <taxon>Pterygota</taxon>
        <taxon>Neoptera</taxon>
        <taxon>Paraneoptera</taxon>
        <taxon>Hemiptera</taxon>
        <taxon>Heteroptera</taxon>
        <taxon>Panheteroptera</taxon>
        <taxon>Cimicomorpha</taxon>
        <taxon>Miridae</taxon>
        <taxon>Dicyphina</taxon>
        <taxon>Nesidiocoris</taxon>
    </lineage>
</organism>
<dbReference type="AlphaFoldDB" id="A0A6H5GE17"/>
<proteinExistence type="predicted"/>
<keyword evidence="2" id="KW-1185">Reference proteome</keyword>
<dbReference type="Proteomes" id="UP000479000">
    <property type="component" value="Unassembled WGS sequence"/>
</dbReference>
<evidence type="ECO:0000313" key="2">
    <source>
        <dbReference type="Proteomes" id="UP000479000"/>
    </source>
</evidence>